<feature type="domain" description="HTH tetR-type" evidence="5">
    <location>
        <begin position="12"/>
        <end position="72"/>
    </location>
</feature>
<gene>
    <name evidence="6" type="primary">betI_9</name>
    <name evidence="6" type="ORF">RN50_02935</name>
</gene>
<keyword evidence="2 4" id="KW-0238">DNA-binding</keyword>
<dbReference type="PRINTS" id="PR00455">
    <property type="entry name" value="HTHTETR"/>
</dbReference>
<dbReference type="PANTHER" id="PTHR30055">
    <property type="entry name" value="HTH-TYPE TRANSCRIPTIONAL REGULATOR RUTR"/>
    <property type="match status" value="1"/>
</dbReference>
<evidence type="ECO:0000313" key="7">
    <source>
        <dbReference type="Proteomes" id="UP000033572"/>
    </source>
</evidence>
<dbReference type="Proteomes" id="UP000033572">
    <property type="component" value="Unassembled WGS sequence"/>
</dbReference>
<evidence type="ECO:0000256" key="4">
    <source>
        <dbReference type="PROSITE-ProRule" id="PRU00335"/>
    </source>
</evidence>
<sequence>MTSTSRAGRPRASSRETLADAACELFLERGYDATSVADITQRAGVSRSSFFNYFSSKSDVLWSGLDDRIAAAVDDLSAVPQDRQGSEVRRILTTLVADFAPDSLALAMTNASAMGLDDELVQDAALRQARLSAALRDLALRSGVAAVAADIVAATWSAAVLAAVRAWAESGAGRGTVSERFDDAVQAVDALPWRASTR</sequence>
<dbReference type="SUPFAM" id="SSF46689">
    <property type="entry name" value="Homeodomain-like"/>
    <property type="match status" value="1"/>
</dbReference>
<dbReference type="RefSeq" id="WP_045255234.1">
    <property type="nucleotide sequence ID" value="NZ_CP031425.1"/>
</dbReference>
<dbReference type="InterPro" id="IPR001647">
    <property type="entry name" value="HTH_TetR"/>
</dbReference>
<dbReference type="InterPro" id="IPR050109">
    <property type="entry name" value="HTH-type_TetR-like_transc_reg"/>
</dbReference>
<dbReference type="Pfam" id="PF00440">
    <property type="entry name" value="TetR_N"/>
    <property type="match status" value="1"/>
</dbReference>
<comment type="caution">
    <text evidence="6">The sequence shown here is derived from an EMBL/GenBank/DDBJ whole genome shotgun (WGS) entry which is preliminary data.</text>
</comment>
<protein>
    <submittedName>
        <fullName evidence="6">HTH-type transcriptional regulator BetI</fullName>
    </submittedName>
</protein>
<dbReference type="AlphaFoldDB" id="A0A0F0KBR0"/>
<dbReference type="PATRIC" id="fig|104336.4.peg.2976"/>
<keyword evidence="3" id="KW-0804">Transcription</keyword>
<dbReference type="GO" id="GO:0000976">
    <property type="term" value="F:transcription cis-regulatory region binding"/>
    <property type="evidence" value="ECO:0007669"/>
    <property type="project" value="TreeGrafter"/>
</dbReference>
<dbReference type="PROSITE" id="PS50977">
    <property type="entry name" value="HTH_TETR_2"/>
    <property type="match status" value="1"/>
</dbReference>
<reference evidence="6 7" key="1">
    <citation type="submission" date="2015-02" db="EMBL/GenBank/DDBJ databases">
        <title>Draft genome sequences of ten Microbacterium spp. with emphasis on heavy metal contaminated environments.</title>
        <authorList>
            <person name="Corretto E."/>
        </authorList>
    </citation>
    <scope>NUCLEOTIDE SEQUENCE [LARGE SCALE GENOMIC DNA]</scope>
    <source>
        <strain evidence="6 7">DSM 12966</strain>
    </source>
</reference>
<keyword evidence="1" id="KW-0805">Transcription regulation</keyword>
<name>A0A0F0KBR0_9MICO</name>
<evidence type="ECO:0000259" key="5">
    <source>
        <dbReference type="PROSITE" id="PS50977"/>
    </source>
</evidence>
<dbReference type="Gene3D" id="1.10.357.10">
    <property type="entry name" value="Tetracycline Repressor, domain 2"/>
    <property type="match status" value="1"/>
</dbReference>
<dbReference type="KEGG" id="mfol:DXT68_07540"/>
<dbReference type="InterPro" id="IPR009057">
    <property type="entry name" value="Homeodomain-like_sf"/>
</dbReference>
<organism evidence="6 7">
    <name type="scientific">Microbacterium foliorum</name>
    <dbReference type="NCBI Taxonomy" id="104336"/>
    <lineage>
        <taxon>Bacteria</taxon>
        <taxon>Bacillati</taxon>
        <taxon>Actinomycetota</taxon>
        <taxon>Actinomycetes</taxon>
        <taxon>Micrococcales</taxon>
        <taxon>Microbacteriaceae</taxon>
        <taxon>Microbacterium</taxon>
    </lineage>
</organism>
<evidence type="ECO:0000256" key="2">
    <source>
        <dbReference type="ARBA" id="ARBA00023125"/>
    </source>
</evidence>
<dbReference type="EMBL" id="JYIU01000046">
    <property type="protein sequence ID" value="KJL17834.1"/>
    <property type="molecule type" value="Genomic_DNA"/>
</dbReference>
<feature type="DNA-binding region" description="H-T-H motif" evidence="4">
    <location>
        <begin position="35"/>
        <end position="54"/>
    </location>
</feature>
<dbReference type="GO" id="GO:0003700">
    <property type="term" value="F:DNA-binding transcription factor activity"/>
    <property type="evidence" value="ECO:0007669"/>
    <property type="project" value="TreeGrafter"/>
</dbReference>
<dbReference type="GeneID" id="94444239"/>
<accession>A0A0F0KBR0</accession>
<evidence type="ECO:0000256" key="1">
    <source>
        <dbReference type="ARBA" id="ARBA00023015"/>
    </source>
</evidence>
<evidence type="ECO:0000256" key="3">
    <source>
        <dbReference type="ARBA" id="ARBA00023163"/>
    </source>
</evidence>
<proteinExistence type="predicted"/>
<keyword evidence="7" id="KW-1185">Reference proteome</keyword>
<evidence type="ECO:0000313" key="6">
    <source>
        <dbReference type="EMBL" id="KJL17834.1"/>
    </source>
</evidence>
<dbReference type="PANTHER" id="PTHR30055:SF238">
    <property type="entry name" value="MYCOFACTOCIN BIOSYNTHESIS TRANSCRIPTIONAL REGULATOR MFTR-RELATED"/>
    <property type="match status" value="1"/>
</dbReference>